<dbReference type="PANTHER" id="PTHR20863:SF28">
    <property type="entry name" value="ACYL CARRIER PROTEIN, MITOCHONDRIAL"/>
    <property type="match status" value="1"/>
</dbReference>
<evidence type="ECO:0000256" key="8">
    <source>
        <dbReference type="ARBA" id="ARBA00022832"/>
    </source>
</evidence>
<keyword evidence="7" id="KW-0597">Phosphoprotein</keyword>
<name>A0AAV9I5N9_9RHOD</name>
<dbReference type="GO" id="GO:0005739">
    <property type="term" value="C:mitochondrion"/>
    <property type="evidence" value="ECO:0007669"/>
    <property type="project" value="UniProtKB-SubCell"/>
</dbReference>
<proteinExistence type="inferred from homology"/>
<sequence length="131" mass="14443">MSLSKFCIGFFKPASIRAVVTLQNATFKRLLHDSAFLMEEASGGAQGATLDSKEVTDRVLSVVKKFEKVDPAKVTPQSHFVNDLGLDSLDTVELVMAFEDEFAIEIPDADADKILSCEDMIKYISSHRNAK</sequence>
<evidence type="ECO:0000256" key="4">
    <source>
        <dbReference type="ARBA" id="ARBA00022448"/>
    </source>
</evidence>
<dbReference type="NCBIfam" id="NF002148">
    <property type="entry name" value="PRK00982.1-2"/>
    <property type="match status" value="1"/>
</dbReference>
<dbReference type="Gene3D" id="1.10.1200.10">
    <property type="entry name" value="ACP-like"/>
    <property type="match status" value="1"/>
</dbReference>
<dbReference type="NCBIfam" id="TIGR00517">
    <property type="entry name" value="acyl_carrier"/>
    <property type="match status" value="1"/>
</dbReference>
<evidence type="ECO:0000256" key="2">
    <source>
        <dbReference type="ARBA" id="ARBA00005194"/>
    </source>
</evidence>
<evidence type="ECO:0000313" key="17">
    <source>
        <dbReference type="Proteomes" id="UP001300502"/>
    </source>
</evidence>
<evidence type="ECO:0000256" key="5">
    <source>
        <dbReference type="ARBA" id="ARBA00022450"/>
    </source>
</evidence>
<comment type="similarity">
    <text evidence="3">Belongs to the acyl carrier protein (ACP) family.</text>
</comment>
<comment type="pathway">
    <text evidence="2">Lipid metabolism; fatty acid biosynthesis.</text>
</comment>
<evidence type="ECO:0000259" key="15">
    <source>
        <dbReference type="PROSITE" id="PS50075"/>
    </source>
</evidence>
<organism evidence="16 17">
    <name type="scientific">Galdieria yellowstonensis</name>
    <dbReference type="NCBI Taxonomy" id="3028027"/>
    <lineage>
        <taxon>Eukaryota</taxon>
        <taxon>Rhodophyta</taxon>
        <taxon>Bangiophyceae</taxon>
        <taxon>Galdieriales</taxon>
        <taxon>Galdieriaceae</taxon>
        <taxon>Galdieria</taxon>
    </lineage>
</organism>
<evidence type="ECO:0000256" key="11">
    <source>
        <dbReference type="ARBA" id="ARBA00023098"/>
    </source>
</evidence>
<keyword evidence="4" id="KW-0813">Transport</keyword>
<evidence type="ECO:0000256" key="12">
    <source>
        <dbReference type="ARBA" id="ARBA00023128"/>
    </source>
</evidence>
<dbReference type="InterPro" id="IPR006162">
    <property type="entry name" value="Ppantetheine_attach_site"/>
</dbReference>
<reference evidence="16 17" key="1">
    <citation type="submission" date="2022-07" db="EMBL/GenBank/DDBJ databases">
        <title>Genome-wide signatures of adaptation to extreme environments.</title>
        <authorList>
            <person name="Cho C.H."/>
            <person name="Yoon H.S."/>
        </authorList>
    </citation>
    <scope>NUCLEOTIDE SEQUENCE [LARGE SCALE GENOMIC DNA]</scope>
    <source>
        <strain evidence="16 17">108.79 E11</strain>
    </source>
</reference>
<protein>
    <recommendedName>
        <fullName evidence="14">Acyl carrier protein</fullName>
    </recommendedName>
</protein>
<keyword evidence="5 14" id="KW-0596">Phosphopantetheine</keyword>
<evidence type="ECO:0000256" key="10">
    <source>
        <dbReference type="ARBA" id="ARBA00022982"/>
    </source>
</evidence>
<gene>
    <name evidence="16" type="ORF">GAYE_PCTG10G0488</name>
</gene>
<dbReference type="Pfam" id="PF00550">
    <property type="entry name" value="PP-binding"/>
    <property type="match status" value="1"/>
</dbReference>
<keyword evidence="8" id="KW-0276">Fatty acid metabolism</keyword>
<dbReference type="InterPro" id="IPR009081">
    <property type="entry name" value="PP-bd_ACP"/>
</dbReference>
<keyword evidence="10" id="KW-0249">Electron transport</keyword>
<evidence type="ECO:0000256" key="13">
    <source>
        <dbReference type="ARBA" id="ARBA00023160"/>
    </source>
</evidence>
<dbReference type="AlphaFoldDB" id="A0AAV9I5N9"/>
<dbReference type="PROSITE" id="PS50075">
    <property type="entry name" value="CARRIER"/>
    <property type="match status" value="1"/>
</dbReference>
<keyword evidence="9" id="KW-0809">Transit peptide</keyword>
<dbReference type="InterPro" id="IPR036736">
    <property type="entry name" value="ACP-like_sf"/>
</dbReference>
<evidence type="ECO:0000256" key="7">
    <source>
        <dbReference type="ARBA" id="ARBA00022553"/>
    </source>
</evidence>
<dbReference type="HAMAP" id="MF_01217">
    <property type="entry name" value="Acyl_carrier"/>
    <property type="match status" value="1"/>
</dbReference>
<comment type="subcellular location">
    <subcellularLocation>
        <location evidence="1">Mitochondrion</location>
    </subcellularLocation>
</comment>
<keyword evidence="11" id="KW-0443">Lipid metabolism</keyword>
<comment type="caution">
    <text evidence="16">The sequence shown here is derived from an EMBL/GenBank/DDBJ whole genome shotgun (WGS) entry which is preliminary data.</text>
</comment>
<feature type="domain" description="Carrier" evidence="15">
    <location>
        <begin position="53"/>
        <end position="128"/>
    </location>
</feature>
<keyword evidence="12" id="KW-0496">Mitochondrion</keyword>
<dbReference type="GO" id="GO:0000035">
    <property type="term" value="F:acyl binding"/>
    <property type="evidence" value="ECO:0007669"/>
    <property type="project" value="TreeGrafter"/>
</dbReference>
<accession>A0AAV9I5N9</accession>
<evidence type="ECO:0000256" key="1">
    <source>
        <dbReference type="ARBA" id="ARBA00004173"/>
    </source>
</evidence>
<dbReference type="PROSITE" id="PS00012">
    <property type="entry name" value="PHOSPHOPANTETHEINE"/>
    <property type="match status" value="1"/>
</dbReference>
<dbReference type="InterPro" id="IPR003231">
    <property type="entry name" value="ACP"/>
</dbReference>
<dbReference type="SUPFAM" id="SSF47336">
    <property type="entry name" value="ACP-like"/>
    <property type="match status" value="1"/>
</dbReference>
<dbReference type="EMBL" id="JANCYU010000006">
    <property type="protein sequence ID" value="KAK4522598.1"/>
    <property type="molecule type" value="Genomic_DNA"/>
</dbReference>
<evidence type="ECO:0000313" key="16">
    <source>
        <dbReference type="EMBL" id="KAK4522598.1"/>
    </source>
</evidence>
<keyword evidence="17" id="KW-1185">Reference proteome</keyword>
<comment type="function">
    <text evidence="14">Carrier of the growing fatty acid chain in fatty acid biosynthesis.</text>
</comment>
<dbReference type="FunFam" id="1.10.1200.10:FF:000003">
    <property type="entry name" value="Acyl carrier protein"/>
    <property type="match status" value="1"/>
</dbReference>
<dbReference type="GO" id="GO:0000036">
    <property type="term" value="F:acyl carrier activity"/>
    <property type="evidence" value="ECO:0007669"/>
    <property type="project" value="TreeGrafter"/>
</dbReference>
<evidence type="ECO:0000256" key="14">
    <source>
        <dbReference type="RuleBase" id="RU000722"/>
    </source>
</evidence>
<dbReference type="Proteomes" id="UP001300502">
    <property type="component" value="Unassembled WGS sequence"/>
</dbReference>
<keyword evidence="13 14" id="KW-0275">Fatty acid biosynthesis</keyword>
<evidence type="ECO:0000256" key="3">
    <source>
        <dbReference type="ARBA" id="ARBA00010930"/>
    </source>
</evidence>
<dbReference type="PANTHER" id="PTHR20863">
    <property type="entry name" value="ACYL CARRIER PROTEIN"/>
    <property type="match status" value="1"/>
</dbReference>
<evidence type="ECO:0000256" key="9">
    <source>
        <dbReference type="ARBA" id="ARBA00022946"/>
    </source>
</evidence>
<keyword evidence="6 14" id="KW-0444">Lipid biosynthesis</keyword>
<evidence type="ECO:0000256" key="6">
    <source>
        <dbReference type="ARBA" id="ARBA00022516"/>
    </source>
</evidence>